<dbReference type="InterPro" id="IPR036298">
    <property type="entry name" value="Chalcone_isomerase_sf"/>
</dbReference>
<gene>
    <name evidence="2" type="ORF">GALL_309690</name>
</gene>
<evidence type="ECO:0000259" key="1">
    <source>
        <dbReference type="Pfam" id="PF16036"/>
    </source>
</evidence>
<accession>A0A1J5RGD9</accession>
<feature type="domain" description="Chalcone isomerase" evidence="1">
    <location>
        <begin position="28"/>
        <end position="195"/>
    </location>
</feature>
<dbReference type="InterPro" id="IPR016088">
    <property type="entry name" value="Chalcone_isomerase_3-sand"/>
</dbReference>
<reference evidence="2" key="1">
    <citation type="submission" date="2016-10" db="EMBL/GenBank/DDBJ databases">
        <title>Sequence of Gallionella enrichment culture.</title>
        <authorList>
            <person name="Poehlein A."/>
            <person name="Muehling M."/>
            <person name="Daniel R."/>
        </authorList>
    </citation>
    <scope>NUCLEOTIDE SEQUENCE</scope>
</reference>
<sequence length="201" mass="21666">MTPSRHGLALRFILCLMLAGFLPIAHAFEIHGVQVDPTQQFAGKTLVLNGAGTRYFVFFKVYVAALYLPQKTASAQAALDMPGPKALRLVMLRDVSGKELGDKLTEGIQNNVSPQEFSGLIPSLARLGGLFAQKRELKSGETVMLRFVPGQGTTIDIDGLAAGAPYAAPDFFNALLKIWLGKDPAETRLKNALLGDVALRD</sequence>
<dbReference type="GO" id="GO:0016872">
    <property type="term" value="F:intramolecular lyase activity"/>
    <property type="evidence" value="ECO:0007669"/>
    <property type="project" value="InterPro"/>
</dbReference>
<proteinExistence type="predicted"/>
<evidence type="ECO:0000313" key="2">
    <source>
        <dbReference type="EMBL" id="OIQ87181.1"/>
    </source>
</evidence>
<dbReference type="Gene3D" id="3.50.70.10">
    <property type="match status" value="1"/>
</dbReference>
<name>A0A1J5RGD9_9ZZZZ</name>
<protein>
    <submittedName>
        <fullName evidence="2">Chalcone-flavanone isomerase</fullName>
    </submittedName>
</protein>
<dbReference type="InterPro" id="IPR016087">
    <property type="entry name" value="Chalcone_isomerase"/>
</dbReference>
<organism evidence="2">
    <name type="scientific">mine drainage metagenome</name>
    <dbReference type="NCBI Taxonomy" id="410659"/>
    <lineage>
        <taxon>unclassified sequences</taxon>
        <taxon>metagenomes</taxon>
        <taxon>ecological metagenomes</taxon>
    </lineage>
</organism>
<dbReference type="AlphaFoldDB" id="A0A1J5RGD9"/>
<dbReference type="Pfam" id="PF16036">
    <property type="entry name" value="Chalcone_3"/>
    <property type="match status" value="1"/>
</dbReference>
<dbReference type="EMBL" id="MLJW01000436">
    <property type="protein sequence ID" value="OIQ87181.1"/>
    <property type="molecule type" value="Genomic_DNA"/>
</dbReference>
<keyword evidence="2" id="KW-0413">Isomerase</keyword>
<dbReference type="SUPFAM" id="SSF54626">
    <property type="entry name" value="Chalcone isomerase"/>
    <property type="match status" value="1"/>
</dbReference>
<comment type="caution">
    <text evidence="2">The sequence shown here is derived from an EMBL/GenBank/DDBJ whole genome shotgun (WGS) entry which is preliminary data.</text>
</comment>